<dbReference type="FunFam" id="3.20.20.80:FF:000003">
    <property type="entry name" value="1,4-alpha-glucan branching enzyme GlgB"/>
    <property type="match status" value="1"/>
</dbReference>
<keyword evidence="14" id="KW-1185">Reference proteome</keyword>
<dbReference type="AlphaFoldDB" id="A0A1I0QZ68"/>
<sequence>MDQHQHVKTHSLLSEFDGELFKSGKHFKLYEVLGSHLIEKEGKKGTQFAVWAPNANKVQLIGDFNFWNGEGYELYPRWDGSGIWEGFVEGIEKGTVYKYKIHSNNNGQILEKGDPFAMHWEVPPKTASIVWEIDYKWKDSKWLKNRNQHNDLNKPYSVYEVHLGSWKRNKDGTSLSYRQLAKDLVKYTKEMGYTHIEFLPVMEHPFFGSWGYQCTGYFAPSSRYGTPEDFFYMIDAFHKAEIGVILDWVPSHFPSDAHGLFNFDGTHLYEHADPRQGYHPDWNSYIFNYGRNEIRAFLISSAMFWLDVCHADGLRVDAVASMLYLDYSRKEGEWIPNQYGGRENLEALGFLKELNETVYGNLEGVQTIAEESTAWPGVSRPTYLGGLGFGMKWMMGWMHDTLEYFKKDPYYRQHHHNDITFSLNYAFSENFMLPLSHDEVVHGKGPLIDRMPGDEWQRFANLRLLYGYMYAHPGVNLVFMGGEIGQTTEWKHDYSLDWHLLDFAPHKGIQALTKGLNNIYKSEPALYENSFTAEGFEWIELNDHKNSVLSFIRKGKDPKDDIIVVCNFTPVVRENYQIGVNEGVWKEVFNSDDTLYWGSGIGNKESLKAAKKPMHGRNMSLKLTVPPLATIMLKRVPDESKKASKAKKK</sequence>
<dbReference type="NCBIfam" id="NF003811">
    <property type="entry name" value="PRK05402.1"/>
    <property type="match status" value="1"/>
</dbReference>
<dbReference type="EC" id="2.4.1.18" evidence="10"/>
<dbReference type="GO" id="GO:0004553">
    <property type="term" value="F:hydrolase activity, hydrolyzing O-glycosyl compounds"/>
    <property type="evidence" value="ECO:0007669"/>
    <property type="project" value="InterPro"/>
</dbReference>
<keyword evidence="9 10" id="KW-0119">Carbohydrate metabolism</keyword>
<evidence type="ECO:0000256" key="9">
    <source>
        <dbReference type="ARBA" id="ARBA00023277"/>
    </source>
</evidence>
<dbReference type="GO" id="GO:0043169">
    <property type="term" value="F:cation binding"/>
    <property type="evidence" value="ECO:0007669"/>
    <property type="project" value="InterPro"/>
</dbReference>
<dbReference type="RefSeq" id="WP_090259248.1">
    <property type="nucleotide sequence ID" value="NZ_FOIR01000002.1"/>
</dbReference>
<accession>A0A1I0QZ68</accession>
<dbReference type="CDD" id="cd11322">
    <property type="entry name" value="AmyAc_Glg_BE"/>
    <property type="match status" value="1"/>
</dbReference>
<dbReference type="Gene3D" id="2.60.40.10">
    <property type="entry name" value="Immunoglobulins"/>
    <property type="match status" value="1"/>
</dbReference>
<comment type="similarity">
    <text evidence="4 10">Belongs to the glycosyl hydrolase 13 family. GlgB subfamily.</text>
</comment>
<dbReference type="UniPathway" id="UPA00164"/>
<comment type="subunit">
    <text evidence="10">Monomer.</text>
</comment>
<dbReference type="InterPro" id="IPR013783">
    <property type="entry name" value="Ig-like_fold"/>
</dbReference>
<dbReference type="InterPro" id="IPR014756">
    <property type="entry name" value="Ig_E-set"/>
</dbReference>
<dbReference type="PIRSF" id="PIRSF000463">
    <property type="entry name" value="GlgB"/>
    <property type="match status" value="1"/>
</dbReference>
<dbReference type="InterPro" id="IPR017853">
    <property type="entry name" value="GH"/>
</dbReference>
<name>A0A1I0QZ68_9BACT</name>
<comment type="function">
    <text evidence="2 10">Catalyzes the formation of the alpha-1,6-glucosidic linkages in glycogen by scission of a 1,4-alpha-linked oligosaccharide from growing alpha-1,4-glucan chains and the subsequent attachment of the oligosaccharide to the alpha-1,6 position.</text>
</comment>
<dbReference type="GeneID" id="99987545"/>
<evidence type="ECO:0000313" key="14">
    <source>
        <dbReference type="Proteomes" id="UP000199437"/>
    </source>
</evidence>
<dbReference type="InterPro" id="IPR044143">
    <property type="entry name" value="GlgB_N_E_set_prok"/>
</dbReference>
<dbReference type="Pfam" id="PF02922">
    <property type="entry name" value="CBM_48"/>
    <property type="match status" value="1"/>
</dbReference>
<dbReference type="SUPFAM" id="SSF81296">
    <property type="entry name" value="E set domains"/>
    <property type="match status" value="1"/>
</dbReference>
<dbReference type="FunFam" id="2.60.40.1180:FF:000002">
    <property type="entry name" value="1,4-alpha-glucan branching enzyme GlgB"/>
    <property type="match status" value="1"/>
</dbReference>
<evidence type="ECO:0000256" key="10">
    <source>
        <dbReference type="HAMAP-Rule" id="MF_00685"/>
    </source>
</evidence>
<evidence type="ECO:0000259" key="12">
    <source>
        <dbReference type="SMART" id="SM00642"/>
    </source>
</evidence>
<keyword evidence="7 10" id="KW-0808">Transferase</keyword>
<comment type="pathway">
    <text evidence="3 10">Glycan biosynthesis; glycogen biosynthesis.</text>
</comment>
<evidence type="ECO:0000256" key="4">
    <source>
        <dbReference type="ARBA" id="ARBA00009000"/>
    </source>
</evidence>
<dbReference type="InterPro" id="IPR006047">
    <property type="entry name" value="GH13_cat_dom"/>
</dbReference>
<dbReference type="OrthoDB" id="9761875at2"/>
<feature type="active site" description="Proton donor" evidence="10 11">
    <location>
        <position position="370"/>
    </location>
</feature>
<dbReference type="STRING" id="1267423.SAMN05216290_2860"/>
<evidence type="ECO:0000256" key="6">
    <source>
        <dbReference type="ARBA" id="ARBA00022676"/>
    </source>
</evidence>
<evidence type="ECO:0000256" key="1">
    <source>
        <dbReference type="ARBA" id="ARBA00000826"/>
    </source>
</evidence>
<dbReference type="InterPro" id="IPR013780">
    <property type="entry name" value="Glyco_hydro_b"/>
</dbReference>
<organism evidence="13 14">
    <name type="scientific">Roseivirga pacifica</name>
    <dbReference type="NCBI Taxonomy" id="1267423"/>
    <lineage>
        <taxon>Bacteria</taxon>
        <taxon>Pseudomonadati</taxon>
        <taxon>Bacteroidota</taxon>
        <taxon>Cytophagia</taxon>
        <taxon>Cytophagales</taxon>
        <taxon>Roseivirgaceae</taxon>
        <taxon>Roseivirga</taxon>
    </lineage>
</organism>
<dbReference type="PANTHER" id="PTHR43651:SF3">
    <property type="entry name" value="1,4-ALPHA-GLUCAN-BRANCHING ENZYME"/>
    <property type="match status" value="1"/>
</dbReference>
<evidence type="ECO:0000256" key="3">
    <source>
        <dbReference type="ARBA" id="ARBA00004964"/>
    </source>
</evidence>
<feature type="active site" description="Nucleophile" evidence="10 11">
    <location>
        <position position="317"/>
    </location>
</feature>
<evidence type="ECO:0000256" key="5">
    <source>
        <dbReference type="ARBA" id="ARBA00022600"/>
    </source>
</evidence>
<dbReference type="Gene3D" id="3.20.20.80">
    <property type="entry name" value="Glycosidases"/>
    <property type="match status" value="1"/>
</dbReference>
<keyword evidence="5 10" id="KW-0321">Glycogen metabolism</keyword>
<dbReference type="EMBL" id="FOIR01000002">
    <property type="protein sequence ID" value="SEW32422.1"/>
    <property type="molecule type" value="Genomic_DNA"/>
</dbReference>
<evidence type="ECO:0000256" key="8">
    <source>
        <dbReference type="ARBA" id="ARBA00023056"/>
    </source>
</evidence>
<reference evidence="14" key="1">
    <citation type="submission" date="2016-10" db="EMBL/GenBank/DDBJ databases">
        <authorList>
            <person name="Varghese N."/>
            <person name="Submissions S."/>
        </authorList>
    </citation>
    <scope>NUCLEOTIDE SEQUENCE [LARGE SCALE GENOMIC DNA]</scope>
    <source>
        <strain evidence="14">CGMCC 1.12402</strain>
    </source>
</reference>
<evidence type="ECO:0000256" key="11">
    <source>
        <dbReference type="PIRSR" id="PIRSR000463-1"/>
    </source>
</evidence>
<dbReference type="Gene3D" id="2.60.40.1180">
    <property type="entry name" value="Golgi alpha-mannosidase II"/>
    <property type="match status" value="1"/>
</dbReference>
<keyword evidence="6 10" id="KW-0328">Glycosyltransferase</keyword>
<dbReference type="CDD" id="cd02855">
    <property type="entry name" value="E_set_GBE_prok_N"/>
    <property type="match status" value="1"/>
</dbReference>
<comment type="catalytic activity">
    <reaction evidence="1 10">
        <text>Transfers a segment of a (1-&gt;4)-alpha-D-glucan chain to a primary hydroxy group in a similar glucan chain.</text>
        <dbReference type="EC" id="2.4.1.18"/>
    </reaction>
</comment>
<dbReference type="InterPro" id="IPR006048">
    <property type="entry name" value="A-amylase/branching_C"/>
</dbReference>
<dbReference type="GO" id="GO:0003844">
    <property type="term" value="F:1,4-alpha-glucan branching enzyme activity"/>
    <property type="evidence" value="ECO:0007669"/>
    <property type="project" value="UniProtKB-UniRule"/>
</dbReference>
<evidence type="ECO:0000256" key="7">
    <source>
        <dbReference type="ARBA" id="ARBA00022679"/>
    </source>
</evidence>
<evidence type="ECO:0000313" key="13">
    <source>
        <dbReference type="EMBL" id="SEW32422.1"/>
    </source>
</evidence>
<protein>
    <recommendedName>
        <fullName evidence="10">1,4-alpha-glucan branching enzyme GlgB</fullName>
        <ecNumber evidence="10">2.4.1.18</ecNumber>
    </recommendedName>
    <alternativeName>
        <fullName evidence="10">1,4-alpha-D-glucan:1,4-alpha-D-glucan 6-glucosyl-transferase</fullName>
    </alternativeName>
    <alternativeName>
        <fullName evidence="10">Alpha-(1-&gt;4)-glucan branching enzyme</fullName>
    </alternativeName>
    <alternativeName>
        <fullName evidence="10">Glycogen branching enzyme</fullName>
        <shortName evidence="10">BE</shortName>
    </alternativeName>
</protein>
<dbReference type="HAMAP" id="MF_00685">
    <property type="entry name" value="GlgB"/>
    <property type="match status" value="1"/>
</dbReference>
<dbReference type="NCBIfam" id="TIGR01515">
    <property type="entry name" value="branching_enzym"/>
    <property type="match status" value="1"/>
</dbReference>
<gene>
    <name evidence="10" type="primary">glgB</name>
    <name evidence="13" type="ORF">SAMN05216290_2860</name>
</gene>
<dbReference type="SUPFAM" id="SSF51445">
    <property type="entry name" value="(Trans)glycosidases"/>
    <property type="match status" value="1"/>
</dbReference>
<dbReference type="GO" id="GO:0005978">
    <property type="term" value="P:glycogen biosynthetic process"/>
    <property type="evidence" value="ECO:0007669"/>
    <property type="project" value="UniProtKB-UniRule"/>
</dbReference>
<keyword evidence="8 10" id="KW-0320">Glycogen biosynthesis</keyword>
<dbReference type="Pfam" id="PF00128">
    <property type="entry name" value="Alpha-amylase"/>
    <property type="match status" value="1"/>
</dbReference>
<dbReference type="NCBIfam" id="NF008967">
    <property type="entry name" value="PRK12313.1"/>
    <property type="match status" value="1"/>
</dbReference>
<dbReference type="InterPro" id="IPR006407">
    <property type="entry name" value="GlgB"/>
</dbReference>
<feature type="domain" description="Glycosyl hydrolase family 13 catalytic" evidence="12">
    <location>
        <begin position="160"/>
        <end position="504"/>
    </location>
</feature>
<dbReference type="InterPro" id="IPR004193">
    <property type="entry name" value="Glyco_hydro_13_N"/>
</dbReference>
<dbReference type="Pfam" id="PF02806">
    <property type="entry name" value="Alpha-amylase_C"/>
    <property type="match status" value="1"/>
</dbReference>
<dbReference type="GO" id="GO:0005829">
    <property type="term" value="C:cytosol"/>
    <property type="evidence" value="ECO:0007669"/>
    <property type="project" value="TreeGrafter"/>
</dbReference>
<dbReference type="InterPro" id="IPR037439">
    <property type="entry name" value="Branching_enzy"/>
</dbReference>
<dbReference type="SUPFAM" id="SSF51011">
    <property type="entry name" value="Glycosyl hydrolase domain"/>
    <property type="match status" value="1"/>
</dbReference>
<evidence type="ECO:0000256" key="2">
    <source>
        <dbReference type="ARBA" id="ARBA00002953"/>
    </source>
</evidence>
<dbReference type="PANTHER" id="PTHR43651">
    <property type="entry name" value="1,4-ALPHA-GLUCAN-BRANCHING ENZYME"/>
    <property type="match status" value="1"/>
</dbReference>
<dbReference type="SMART" id="SM00642">
    <property type="entry name" value="Aamy"/>
    <property type="match status" value="1"/>
</dbReference>
<dbReference type="Proteomes" id="UP000199437">
    <property type="component" value="Unassembled WGS sequence"/>
</dbReference>
<proteinExistence type="inferred from homology"/>